<reference evidence="2" key="1">
    <citation type="journal article" date="2019" name="Int. J. Syst. Evol. Microbiol.">
        <title>The Global Catalogue of Microorganisms (GCM) 10K type strain sequencing project: providing services to taxonomists for standard genome sequencing and annotation.</title>
        <authorList>
            <consortium name="The Broad Institute Genomics Platform"/>
            <consortium name="The Broad Institute Genome Sequencing Center for Infectious Disease"/>
            <person name="Wu L."/>
            <person name="Ma J."/>
        </authorList>
    </citation>
    <scope>NUCLEOTIDE SEQUENCE [LARGE SCALE GENOMIC DNA]</scope>
    <source>
        <strain evidence="2">CCUG 54523</strain>
    </source>
</reference>
<keyword evidence="2" id="KW-1185">Reference proteome</keyword>
<accession>A0ABW3AHV4</accession>
<dbReference type="Pfam" id="PF03747">
    <property type="entry name" value="ADP_ribosyl_GH"/>
    <property type="match status" value="1"/>
</dbReference>
<name>A0ABW3AHV4_9MICO</name>
<evidence type="ECO:0000313" key="1">
    <source>
        <dbReference type="EMBL" id="MFD0790366.1"/>
    </source>
</evidence>
<comment type="caution">
    <text evidence="1">The sequence shown here is derived from an EMBL/GenBank/DDBJ whole genome shotgun (WGS) entry which is preliminary data.</text>
</comment>
<dbReference type="RefSeq" id="WP_204978154.1">
    <property type="nucleotide sequence ID" value="NZ_JBHTII010000001.1"/>
</dbReference>
<dbReference type="SUPFAM" id="SSF101478">
    <property type="entry name" value="ADP-ribosylglycohydrolase"/>
    <property type="match status" value="1"/>
</dbReference>
<proteinExistence type="predicted"/>
<sequence>MHDPIISMEFVNDELHQQEESGHDVSDAAAALAETDPDDLAGLELVLERLDAAPLRSGWDFEEPSDLPGILDTLPGGGGDRGAAPPGLPDKILGGWLGRIAGCNLGKPLEYGPHWTSDHIRSYLERADAYPLRDYVPLLDPMPDEYELRENWVETTRGRVDGSARDDDIDYPILGLHLLEKHGAGLDTRHVAEAWLSLFPYHQVYTAERAAYANLVAGRDLGAVPTHRNPYREWIGALIRGDVYGWVHPGRPIEALSMAHRDARLSHVANGIYGELWSAALVSCAFTAGSAAEAVERSFDYVPRRSRLRAALEDVQALHRSGSSWDAALERIQDSYGHYHWVHTINNAAVIVAGLLWGADDYAATVGLTVQGGWDTDSNGATAGSVCGVILGAERLPAHFVDPLHDRTRSALFGFDNTRISDLAERTLRLAREGLS</sequence>
<dbReference type="Proteomes" id="UP001597055">
    <property type="component" value="Unassembled WGS sequence"/>
</dbReference>
<protein>
    <submittedName>
        <fullName evidence="1">ADP-ribosylglycohydrolase family protein</fullName>
    </submittedName>
</protein>
<dbReference type="InterPro" id="IPR036705">
    <property type="entry name" value="Ribosyl_crysJ1_sf"/>
</dbReference>
<dbReference type="Gene3D" id="1.10.4080.10">
    <property type="entry name" value="ADP-ribosylation/Crystallin J1"/>
    <property type="match status" value="1"/>
</dbReference>
<dbReference type="EMBL" id="JBHTII010000001">
    <property type="protein sequence ID" value="MFD0790366.1"/>
    <property type="molecule type" value="Genomic_DNA"/>
</dbReference>
<organism evidence="1 2">
    <name type="scientific">Microbacterium insulae</name>
    <dbReference type="NCBI Taxonomy" id="483014"/>
    <lineage>
        <taxon>Bacteria</taxon>
        <taxon>Bacillati</taxon>
        <taxon>Actinomycetota</taxon>
        <taxon>Actinomycetes</taxon>
        <taxon>Micrococcales</taxon>
        <taxon>Microbacteriaceae</taxon>
        <taxon>Microbacterium</taxon>
    </lineage>
</organism>
<dbReference type="InterPro" id="IPR005502">
    <property type="entry name" value="Ribosyl_crysJ1"/>
</dbReference>
<gene>
    <name evidence="1" type="ORF">ACFQ0P_08150</name>
</gene>
<evidence type="ECO:0000313" key="2">
    <source>
        <dbReference type="Proteomes" id="UP001597055"/>
    </source>
</evidence>